<dbReference type="EMBL" id="FPBF01000008">
    <property type="protein sequence ID" value="SFU15235.1"/>
    <property type="molecule type" value="Genomic_DNA"/>
</dbReference>
<accession>A0A1I7DU98</accession>
<sequence length="88" mass="10423">MKSRFLKSFSKDLDKISDQNDKDAILQVLFSCEKIISLSELKNVKKLSGFHDAYRIRVRNYRIGVFLEKNELVFARVAHRKDIYKIFP</sequence>
<evidence type="ECO:0000313" key="3">
    <source>
        <dbReference type="Proteomes" id="UP000199673"/>
    </source>
</evidence>
<dbReference type="AlphaFoldDB" id="A0A1I7DU98"/>
<name>A0A1I7DU98_9BACT</name>
<dbReference type="Gene3D" id="3.30.2310.20">
    <property type="entry name" value="RelE-like"/>
    <property type="match status" value="1"/>
</dbReference>
<dbReference type="Pfam" id="PF05016">
    <property type="entry name" value="ParE_toxin"/>
    <property type="match status" value="1"/>
</dbReference>
<dbReference type="InterPro" id="IPR035093">
    <property type="entry name" value="RelE/ParE_toxin_dom_sf"/>
</dbReference>
<gene>
    <name evidence="2" type="ORF">SAMN04489724_4374</name>
</gene>
<organism evidence="2 3">
    <name type="scientific">Algoriphagus locisalis</name>
    <dbReference type="NCBI Taxonomy" id="305507"/>
    <lineage>
        <taxon>Bacteria</taxon>
        <taxon>Pseudomonadati</taxon>
        <taxon>Bacteroidota</taxon>
        <taxon>Cytophagia</taxon>
        <taxon>Cytophagales</taxon>
        <taxon>Cyclobacteriaceae</taxon>
        <taxon>Algoriphagus</taxon>
    </lineage>
</organism>
<evidence type="ECO:0000313" key="2">
    <source>
        <dbReference type="EMBL" id="SFU15235.1"/>
    </source>
</evidence>
<dbReference type="OrthoDB" id="5570653at2"/>
<proteinExistence type="predicted"/>
<dbReference type="InterPro" id="IPR007712">
    <property type="entry name" value="RelE/ParE_toxin"/>
</dbReference>
<reference evidence="3" key="1">
    <citation type="submission" date="2016-10" db="EMBL/GenBank/DDBJ databases">
        <authorList>
            <person name="Varghese N."/>
            <person name="Submissions S."/>
        </authorList>
    </citation>
    <scope>NUCLEOTIDE SEQUENCE [LARGE SCALE GENOMIC DNA]</scope>
    <source>
        <strain evidence="3">DSM 23445</strain>
    </source>
</reference>
<keyword evidence="3" id="KW-1185">Reference proteome</keyword>
<dbReference type="SUPFAM" id="SSF143011">
    <property type="entry name" value="RelE-like"/>
    <property type="match status" value="1"/>
</dbReference>
<protein>
    <submittedName>
        <fullName evidence="2">mRNA interferase RelE/StbE</fullName>
    </submittedName>
</protein>
<dbReference type="RefSeq" id="WP_091697288.1">
    <property type="nucleotide sequence ID" value="NZ_FPBF01000008.1"/>
</dbReference>
<dbReference type="STRING" id="305507.SAMN04489724_4374"/>
<evidence type="ECO:0000256" key="1">
    <source>
        <dbReference type="ARBA" id="ARBA00022649"/>
    </source>
</evidence>
<dbReference type="Proteomes" id="UP000199673">
    <property type="component" value="Unassembled WGS sequence"/>
</dbReference>
<keyword evidence="1" id="KW-1277">Toxin-antitoxin system</keyword>